<sequence>MFYLPVGFTSKKDRRRFFDVLFHQSASGHCSSRFRLSLEKKIARRFLCCPHSPICFLTLFFQMTVQLLWTLKLIMK</sequence>
<gene>
    <name evidence="1" type="ORF">L1987_07341</name>
</gene>
<keyword evidence="2" id="KW-1185">Reference proteome</keyword>
<reference evidence="1 2" key="2">
    <citation type="journal article" date="2022" name="Mol. Ecol. Resour.">
        <title>The genomes of chicory, endive, great burdock and yacon provide insights into Asteraceae paleo-polyploidization history and plant inulin production.</title>
        <authorList>
            <person name="Fan W."/>
            <person name="Wang S."/>
            <person name="Wang H."/>
            <person name="Wang A."/>
            <person name="Jiang F."/>
            <person name="Liu H."/>
            <person name="Zhao H."/>
            <person name="Xu D."/>
            <person name="Zhang Y."/>
        </authorList>
    </citation>
    <scope>NUCLEOTIDE SEQUENCE [LARGE SCALE GENOMIC DNA]</scope>
    <source>
        <strain evidence="2">cv. Yunnan</strain>
        <tissue evidence="1">Leaves</tissue>
    </source>
</reference>
<evidence type="ECO:0000313" key="2">
    <source>
        <dbReference type="Proteomes" id="UP001056120"/>
    </source>
</evidence>
<protein>
    <submittedName>
        <fullName evidence="1">Uncharacterized protein</fullName>
    </submittedName>
</protein>
<comment type="caution">
    <text evidence="1">The sequence shown here is derived from an EMBL/GenBank/DDBJ whole genome shotgun (WGS) entry which is preliminary data.</text>
</comment>
<evidence type="ECO:0000313" key="1">
    <source>
        <dbReference type="EMBL" id="KAI3825740.1"/>
    </source>
</evidence>
<dbReference type="EMBL" id="CM042019">
    <property type="protein sequence ID" value="KAI3825740.1"/>
    <property type="molecule type" value="Genomic_DNA"/>
</dbReference>
<accession>A0ACB9K0L0</accession>
<dbReference type="Proteomes" id="UP001056120">
    <property type="component" value="Linkage Group LG02"/>
</dbReference>
<name>A0ACB9K0L0_9ASTR</name>
<reference evidence="2" key="1">
    <citation type="journal article" date="2022" name="Mol. Ecol. Resour.">
        <title>The genomes of chicory, endive, great burdock and yacon provide insights into Asteraceae palaeo-polyploidization history and plant inulin production.</title>
        <authorList>
            <person name="Fan W."/>
            <person name="Wang S."/>
            <person name="Wang H."/>
            <person name="Wang A."/>
            <person name="Jiang F."/>
            <person name="Liu H."/>
            <person name="Zhao H."/>
            <person name="Xu D."/>
            <person name="Zhang Y."/>
        </authorList>
    </citation>
    <scope>NUCLEOTIDE SEQUENCE [LARGE SCALE GENOMIC DNA]</scope>
    <source>
        <strain evidence="2">cv. Yunnan</strain>
    </source>
</reference>
<organism evidence="1 2">
    <name type="scientific">Smallanthus sonchifolius</name>
    <dbReference type="NCBI Taxonomy" id="185202"/>
    <lineage>
        <taxon>Eukaryota</taxon>
        <taxon>Viridiplantae</taxon>
        <taxon>Streptophyta</taxon>
        <taxon>Embryophyta</taxon>
        <taxon>Tracheophyta</taxon>
        <taxon>Spermatophyta</taxon>
        <taxon>Magnoliopsida</taxon>
        <taxon>eudicotyledons</taxon>
        <taxon>Gunneridae</taxon>
        <taxon>Pentapetalae</taxon>
        <taxon>asterids</taxon>
        <taxon>campanulids</taxon>
        <taxon>Asterales</taxon>
        <taxon>Asteraceae</taxon>
        <taxon>Asteroideae</taxon>
        <taxon>Heliantheae alliance</taxon>
        <taxon>Millerieae</taxon>
        <taxon>Smallanthus</taxon>
    </lineage>
</organism>
<proteinExistence type="predicted"/>